<accession>A0ABP2UGL4</accession>
<evidence type="ECO:0008006" key="3">
    <source>
        <dbReference type="Google" id="ProtNLM"/>
    </source>
</evidence>
<keyword evidence="2" id="KW-1185">Reference proteome</keyword>
<proteinExistence type="predicted"/>
<dbReference type="Proteomes" id="UP000013024">
    <property type="component" value="Unassembled WGS sequence"/>
</dbReference>
<comment type="caution">
    <text evidence="1">The sequence shown here is derived from an EMBL/GenBank/DDBJ whole genome shotgun (WGS) entry which is preliminary data.</text>
</comment>
<name>A0ABP2UGL4_ACICA</name>
<dbReference type="InterPro" id="IPR025859">
    <property type="entry name" value="AurF/CmlI"/>
</dbReference>
<organism evidence="1 2">
    <name type="scientific">Acinetobacter calcoaceticus DSM 30006 = CIP 81.8</name>
    <dbReference type="NCBI Taxonomy" id="981331"/>
    <lineage>
        <taxon>Bacteria</taxon>
        <taxon>Pseudomonadati</taxon>
        <taxon>Pseudomonadota</taxon>
        <taxon>Gammaproteobacteria</taxon>
        <taxon>Moraxellales</taxon>
        <taxon>Moraxellaceae</taxon>
        <taxon>Acinetobacter</taxon>
        <taxon>Acinetobacter calcoaceticus/baumannii complex</taxon>
    </lineage>
</organism>
<dbReference type="Gene3D" id="1.10.620.20">
    <property type="entry name" value="Ribonucleotide Reductase, subunit A"/>
    <property type="match status" value="1"/>
</dbReference>
<evidence type="ECO:0000313" key="2">
    <source>
        <dbReference type="Proteomes" id="UP000013024"/>
    </source>
</evidence>
<gene>
    <name evidence="1" type="ORF">F936_02586</name>
</gene>
<reference evidence="1 2" key="1">
    <citation type="submission" date="2013-02" db="EMBL/GenBank/DDBJ databases">
        <title>The Genome Sequence of Acinetobacter calcoaceticus CIP 81.8.</title>
        <authorList>
            <consortium name="The Broad Institute Genome Sequencing Platform"/>
            <consortium name="The Broad Institute Genome Sequencing Center for Infectious Disease"/>
            <person name="Cerqueira G."/>
            <person name="Feldgarden M."/>
            <person name="Courvalin P."/>
            <person name="Perichon B."/>
            <person name="Grillot-Courvalin C."/>
            <person name="Clermont D."/>
            <person name="Rocha E."/>
            <person name="Yoon E.-J."/>
            <person name="Nemec A."/>
            <person name="Walker B."/>
            <person name="Young S.K."/>
            <person name="Zeng Q."/>
            <person name="Gargeya S."/>
            <person name="Fitzgerald M."/>
            <person name="Haas B."/>
            <person name="Abouelleil A."/>
            <person name="Alvarado L."/>
            <person name="Arachchi H.M."/>
            <person name="Berlin A.M."/>
            <person name="Chapman S.B."/>
            <person name="Dewar J."/>
            <person name="Goldberg J."/>
            <person name="Griggs A."/>
            <person name="Gujja S."/>
            <person name="Hansen M."/>
            <person name="Howarth C."/>
            <person name="Imamovic A."/>
            <person name="Larimer J."/>
            <person name="McCowan C."/>
            <person name="Murphy C."/>
            <person name="Neiman D."/>
            <person name="Pearson M."/>
            <person name="Priest M."/>
            <person name="Roberts A."/>
            <person name="Saif S."/>
            <person name="Shea T."/>
            <person name="Sisk P."/>
            <person name="Sykes S."/>
            <person name="Wortman J."/>
            <person name="Nusbaum C."/>
            <person name="Birren B."/>
        </authorList>
    </citation>
    <scope>NUCLEOTIDE SEQUENCE [LARGE SCALE GENOMIC DNA]</scope>
    <source>
        <strain evidence="1 2">CIP 81.8</strain>
    </source>
</reference>
<sequence length="294" mass="34921">MAESWSKRAAVRDKRFEEYRANLFDQSFREFPETLIPFHQHPLYLELDIEKKNYIDSLAWIYWNKRVVETEELIVAPAIQKLIELDHIFNIKGTDRSIIRQTLIDETFHSYMHEIAIENTIKWRNLQENIVDELNKKALIYRRYKEICSKNLSEIEKDLALVAWCFVGELSIYEFLNLVSKDETVQPFNRHLVSLHEKDENAHAGVFEIIILNNLANLKNEHKAILRKFINIAMDVFVEDDWIVWSQILDVVGVKSSQTIINDIKNENKYISKINLSRSYERIYSVFNELNLEL</sequence>
<dbReference type="InterPro" id="IPR012348">
    <property type="entry name" value="RNR-like"/>
</dbReference>
<evidence type="ECO:0000313" key="1">
    <source>
        <dbReference type="EMBL" id="ENV99502.1"/>
    </source>
</evidence>
<dbReference type="Pfam" id="PF11583">
    <property type="entry name" value="AurF"/>
    <property type="match status" value="1"/>
</dbReference>
<dbReference type="EMBL" id="APQI01000004">
    <property type="protein sequence ID" value="ENV99502.1"/>
    <property type="molecule type" value="Genomic_DNA"/>
</dbReference>
<protein>
    <recommendedName>
        <fullName evidence="3">p-aminobenzoate N-oxygenase AurF</fullName>
    </recommendedName>
</protein>